<comment type="caution">
    <text evidence="1">The sequence shown here is derived from an EMBL/GenBank/DDBJ whole genome shotgun (WGS) entry which is preliminary data.</text>
</comment>
<organism evidence="1 2">
    <name type="scientific">Entomophthora muscae</name>
    <dbReference type="NCBI Taxonomy" id="34485"/>
    <lineage>
        <taxon>Eukaryota</taxon>
        <taxon>Fungi</taxon>
        <taxon>Fungi incertae sedis</taxon>
        <taxon>Zoopagomycota</taxon>
        <taxon>Entomophthoromycotina</taxon>
        <taxon>Entomophthoromycetes</taxon>
        <taxon>Entomophthorales</taxon>
        <taxon>Entomophthoraceae</taxon>
        <taxon>Entomophthora</taxon>
    </lineage>
</organism>
<evidence type="ECO:0000313" key="2">
    <source>
        <dbReference type="Proteomes" id="UP001165960"/>
    </source>
</evidence>
<dbReference type="Proteomes" id="UP001165960">
    <property type="component" value="Unassembled WGS sequence"/>
</dbReference>
<gene>
    <name evidence="1" type="ORF">DSO57_1001066</name>
</gene>
<sequence>MGNTMPTMHAKSPKEFSGLAVVLEPFLVQWEEIVQSKAKEGSEFTQLVHLDLVVLSEVYCLNSIELVWDVLEMLSFKNLPEIDQAHEAACFCFPVEHTLSYLLEKFGCAVEKLAGEDATAFKKTKILLADFGLAWSADETGFPLVMDLTFAKTRHNKKISVVYNKLCEFTEAFAGQRFHLDVYLRYLFFFGMSASIEDLDRSFWKLTRPGLHLTGRRSPLDTAWWTM</sequence>
<reference evidence="1" key="1">
    <citation type="submission" date="2022-04" db="EMBL/GenBank/DDBJ databases">
        <title>Genome of the entomopathogenic fungus Entomophthora muscae.</title>
        <authorList>
            <person name="Elya C."/>
            <person name="Lovett B.R."/>
            <person name="Lee E."/>
            <person name="Macias A.M."/>
            <person name="Hajek A.E."/>
            <person name="De Bivort B.L."/>
            <person name="Kasson M.T."/>
            <person name="De Fine Licht H.H."/>
            <person name="Stajich J.E."/>
        </authorList>
    </citation>
    <scope>NUCLEOTIDE SEQUENCE</scope>
    <source>
        <strain evidence="1">Berkeley</strain>
    </source>
</reference>
<proteinExistence type="predicted"/>
<name>A0ACC2RP23_9FUNG</name>
<protein>
    <submittedName>
        <fullName evidence="1">Uncharacterized protein</fullName>
    </submittedName>
</protein>
<keyword evidence="2" id="KW-1185">Reference proteome</keyword>
<accession>A0ACC2RP23</accession>
<dbReference type="EMBL" id="QTSX02007102">
    <property type="protein sequence ID" value="KAJ9051819.1"/>
    <property type="molecule type" value="Genomic_DNA"/>
</dbReference>
<evidence type="ECO:0000313" key="1">
    <source>
        <dbReference type="EMBL" id="KAJ9051819.1"/>
    </source>
</evidence>